<keyword evidence="6" id="KW-1185">Reference proteome</keyword>
<keyword evidence="3 4" id="KW-0472">Membrane</keyword>
<feature type="transmembrane region" description="Helical" evidence="4">
    <location>
        <begin position="134"/>
        <end position="156"/>
    </location>
</feature>
<reference evidence="5 6" key="1">
    <citation type="submission" date="2019-10" db="EMBL/GenBank/DDBJ databases">
        <title>Cognatihalovulum marinum gen. nov. sp. nov., a new member of the family Rhodobacteraceae isolated from deep seawater of the Northwest Indian Ocean.</title>
        <authorList>
            <person name="Ruan C."/>
            <person name="Wang J."/>
            <person name="Zheng X."/>
            <person name="Song L."/>
            <person name="Zhu Y."/>
            <person name="Huang Y."/>
            <person name="Lu Z."/>
            <person name="Du W."/>
            <person name="Huang L."/>
            <person name="Dai X."/>
        </authorList>
    </citation>
    <scope>NUCLEOTIDE SEQUENCE [LARGE SCALE GENOMIC DNA]</scope>
    <source>
        <strain evidence="5 6">2CG4</strain>
    </source>
</reference>
<dbReference type="InterPro" id="IPR036259">
    <property type="entry name" value="MFS_trans_sf"/>
</dbReference>
<protein>
    <submittedName>
        <fullName evidence="5">MFS transporter</fullName>
    </submittedName>
</protein>
<dbReference type="GO" id="GO:0022857">
    <property type="term" value="F:transmembrane transporter activity"/>
    <property type="evidence" value="ECO:0007669"/>
    <property type="project" value="InterPro"/>
</dbReference>
<sequence length="254" mass="26851">MAKKQILGPIIFPMLACGFLVQVLVSVLRIATSYRAMAEGHGSEVIGQIAAVFALLPVLFTVFIGRQNDNGRLREIVTTGAAGVLAAAVLLAVIPNGLVVLFVSNAILGISQTLLLAGLQIATSRSSSRAHRDVVLGNYMVAISLGQAAGPLLIGLNELPGMLQVSVAAGALALFSTAMVLVRRLPSRRPVGPRPKRSLRAVTMTRGLPWLMTLGGVCVAAQDLLLAYLPVPSRRSPARHCLRDRRTVGGAWPR</sequence>
<feature type="transmembrane region" description="Helical" evidence="4">
    <location>
        <begin position="7"/>
        <end position="25"/>
    </location>
</feature>
<feature type="transmembrane region" description="Helical" evidence="4">
    <location>
        <begin position="100"/>
        <end position="122"/>
    </location>
</feature>
<dbReference type="Proteomes" id="UP000474957">
    <property type="component" value="Unassembled WGS sequence"/>
</dbReference>
<comment type="caution">
    <text evidence="5">The sequence shown here is derived from an EMBL/GenBank/DDBJ whole genome shotgun (WGS) entry which is preliminary data.</text>
</comment>
<name>A0A6L5Z734_9RHOB</name>
<feature type="transmembrane region" description="Helical" evidence="4">
    <location>
        <begin position="162"/>
        <end position="186"/>
    </location>
</feature>
<keyword evidence="2 4" id="KW-1133">Transmembrane helix</keyword>
<dbReference type="AlphaFoldDB" id="A0A6L5Z734"/>
<dbReference type="Pfam" id="PF07690">
    <property type="entry name" value="MFS_1"/>
    <property type="match status" value="1"/>
</dbReference>
<accession>A0A6L5Z734</accession>
<dbReference type="InterPro" id="IPR011701">
    <property type="entry name" value="MFS"/>
</dbReference>
<proteinExistence type="predicted"/>
<gene>
    <name evidence="5" type="ORF">GE300_19915</name>
</gene>
<dbReference type="SUPFAM" id="SSF103473">
    <property type="entry name" value="MFS general substrate transporter"/>
    <property type="match status" value="1"/>
</dbReference>
<evidence type="ECO:0000256" key="4">
    <source>
        <dbReference type="SAM" id="Phobius"/>
    </source>
</evidence>
<evidence type="ECO:0000313" key="6">
    <source>
        <dbReference type="Proteomes" id="UP000474957"/>
    </source>
</evidence>
<feature type="transmembrane region" description="Helical" evidence="4">
    <location>
        <begin position="76"/>
        <end position="94"/>
    </location>
</feature>
<keyword evidence="1 4" id="KW-0812">Transmembrane</keyword>
<dbReference type="EMBL" id="WIND01000027">
    <property type="protein sequence ID" value="MSU91845.1"/>
    <property type="molecule type" value="Genomic_DNA"/>
</dbReference>
<feature type="transmembrane region" description="Helical" evidence="4">
    <location>
        <begin position="207"/>
        <end position="229"/>
    </location>
</feature>
<evidence type="ECO:0000256" key="2">
    <source>
        <dbReference type="ARBA" id="ARBA00022989"/>
    </source>
</evidence>
<dbReference type="Gene3D" id="1.20.1250.20">
    <property type="entry name" value="MFS general substrate transporter like domains"/>
    <property type="match status" value="1"/>
</dbReference>
<evidence type="ECO:0000256" key="1">
    <source>
        <dbReference type="ARBA" id="ARBA00022692"/>
    </source>
</evidence>
<evidence type="ECO:0000313" key="5">
    <source>
        <dbReference type="EMBL" id="MSU91845.1"/>
    </source>
</evidence>
<organism evidence="5 6">
    <name type="scientific">Halovulum marinum</name>
    <dbReference type="NCBI Taxonomy" id="2662447"/>
    <lineage>
        <taxon>Bacteria</taxon>
        <taxon>Pseudomonadati</taxon>
        <taxon>Pseudomonadota</taxon>
        <taxon>Alphaproteobacteria</taxon>
        <taxon>Rhodobacterales</taxon>
        <taxon>Paracoccaceae</taxon>
        <taxon>Halovulum</taxon>
    </lineage>
</organism>
<evidence type="ECO:0000256" key="3">
    <source>
        <dbReference type="ARBA" id="ARBA00023136"/>
    </source>
</evidence>
<feature type="transmembrane region" description="Helical" evidence="4">
    <location>
        <begin position="45"/>
        <end position="64"/>
    </location>
</feature>